<reference evidence="5" key="1">
    <citation type="submission" date="2022-10" db="EMBL/GenBank/DDBJ databases">
        <authorList>
            <person name="Byrne P K."/>
        </authorList>
    </citation>
    <scope>NUCLEOTIDE SEQUENCE</scope>
    <source>
        <strain evidence="5">CBS7001</strain>
    </source>
</reference>
<dbReference type="InterPro" id="IPR007751">
    <property type="entry name" value="DUF676_lipase-like"/>
</dbReference>
<sequence length="683" mass="77984">MPCNILRMKNSLETSKSEGILLADERKRLRIGELYRYKFSVNKDELKEQGIDVSQLFVRIKNEESPLLRPVYLTGPYSFYIDIRPYNYNENRKFPGKEAIPFIENLKPDERFKVRILLNKNSRVGDSSIYSWTIDIVSQLAVTTIPRLEFTFRIGTTRKVVKKSNGPFKSVEGVALEIWDTKTLWDLPPKYPEKPVHLVIVTHGIFSNIGCDMLYMKDKIEEMTFPMDESINPNIIVRGCMDIVGKSGHGVHCLGVKVGRYVLEIVDELNKKYRVDKISFIGHSLGGPTQSMAIRYITVKRPDFFDPVKGVKPVNFITLASPFLGVIGDFPFYLSVPLDMGALGLTGRDLNLKYTPFTSRDGLYAEDEAYSERSKFILEILPQAPAKKIFEAFKRRTVYANIMDDGIVPLRTAALLYLDWRGIHKVQKIRKQNKKSLKSNGDESSDTPESNEVSPSSNESDNNVGEIPAESPNKKATLQWTLPQAVIHGGRINKYTRGQTNEAVLDSDGEQGVSADDQKFEPPKEANTILSALSVLTASIPDQEYIKDPAVRKDEIIHDKLYHPEELPPLHYENRPIVKKLIYPNESVNRIQERIAREWQETMTWRKVLVQIKPDSHNNIIVRRRFVNLYGYVAVEHMVEHHFGTKVCSELADDPNEPKDEPDQPRQSDQSNGHNEPSESEKY</sequence>
<feature type="compositionally biased region" description="Basic and acidic residues" evidence="3">
    <location>
        <begin position="656"/>
        <end position="666"/>
    </location>
</feature>
<dbReference type="PIRSF" id="PIRSF005412">
    <property type="entry name" value="UCP005412_abhydr"/>
    <property type="match status" value="1"/>
</dbReference>
<dbReference type="InterPro" id="IPR044294">
    <property type="entry name" value="Lipase-like"/>
</dbReference>
<name>A0AA35JCH9_SACUV</name>
<evidence type="ECO:0000313" key="5">
    <source>
        <dbReference type="EMBL" id="CAI4056458.1"/>
    </source>
</evidence>
<evidence type="ECO:0000256" key="1">
    <source>
        <dbReference type="ARBA" id="ARBA00007920"/>
    </source>
</evidence>
<dbReference type="AlphaFoldDB" id="A0AA35JCH9"/>
<feature type="domain" description="DUF676" evidence="4">
    <location>
        <begin position="193"/>
        <end position="412"/>
    </location>
</feature>
<feature type="region of interest" description="Disordered" evidence="3">
    <location>
        <begin position="649"/>
        <end position="683"/>
    </location>
</feature>
<evidence type="ECO:0000256" key="2">
    <source>
        <dbReference type="ARBA" id="ARBA00022963"/>
    </source>
</evidence>
<dbReference type="Pfam" id="PF05057">
    <property type="entry name" value="DUF676"/>
    <property type="match status" value="1"/>
</dbReference>
<protein>
    <recommendedName>
        <fullName evidence="4">DUF676 domain-containing protein</fullName>
    </recommendedName>
</protein>
<dbReference type="InterPro" id="IPR016445">
    <property type="entry name" value="Rog1_fam"/>
</dbReference>
<dbReference type="Proteomes" id="UP001162090">
    <property type="component" value="Chromosome 2"/>
</dbReference>
<evidence type="ECO:0000256" key="3">
    <source>
        <dbReference type="SAM" id="MobiDB-lite"/>
    </source>
</evidence>
<dbReference type="EMBL" id="OX365913">
    <property type="protein sequence ID" value="CAI4056458.1"/>
    <property type="molecule type" value="Genomic_DNA"/>
</dbReference>
<feature type="region of interest" description="Disordered" evidence="3">
    <location>
        <begin position="431"/>
        <end position="475"/>
    </location>
</feature>
<accession>A0AA35JCH9</accession>
<dbReference type="InterPro" id="IPR029058">
    <property type="entry name" value="AB_hydrolase_fold"/>
</dbReference>
<dbReference type="GO" id="GO:0047372">
    <property type="term" value="F:monoacylglycerol lipase activity"/>
    <property type="evidence" value="ECO:0007669"/>
    <property type="project" value="TreeGrafter"/>
</dbReference>
<gene>
    <name evidence="5" type="primary">SUVC02G5520</name>
    <name evidence="5" type="ORF">SUVC_02G5520</name>
</gene>
<organism evidence="5 6">
    <name type="scientific">Saccharomyces uvarum</name>
    <name type="common">Yeast</name>
    <name type="synonym">Saccharomyces bayanus var. uvarum</name>
    <dbReference type="NCBI Taxonomy" id="230603"/>
    <lineage>
        <taxon>Eukaryota</taxon>
        <taxon>Fungi</taxon>
        <taxon>Dikarya</taxon>
        <taxon>Ascomycota</taxon>
        <taxon>Saccharomycotina</taxon>
        <taxon>Saccharomycetes</taxon>
        <taxon>Saccharomycetales</taxon>
        <taxon>Saccharomycetaceae</taxon>
        <taxon>Saccharomyces</taxon>
    </lineage>
</organism>
<dbReference type="Gene3D" id="3.40.50.1820">
    <property type="entry name" value="alpha/beta hydrolase"/>
    <property type="match status" value="1"/>
</dbReference>
<dbReference type="PANTHER" id="PTHR12482:SF20">
    <property type="entry name" value="LIPASE YDR444W-RELATED"/>
    <property type="match status" value="1"/>
</dbReference>
<feature type="compositionally biased region" description="Low complexity" evidence="3">
    <location>
        <begin position="448"/>
        <end position="464"/>
    </location>
</feature>
<dbReference type="GO" id="GO:0016042">
    <property type="term" value="P:lipid catabolic process"/>
    <property type="evidence" value="ECO:0007669"/>
    <property type="project" value="UniProtKB-KW"/>
</dbReference>
<dbReference type="SUPFAM" id="SSF53474">
    <property type="entry name" value="alpha/beta-Hydrolases"/>
    <property type="match status" value="1"/>
</dbReference>
<evidence type="ECO:0000313" key="6">
    <source>
        <dbReference type="Proteomes" id="UP001162090"/>
    </source>
</evidence>
<proteinExistence type="inferred from homology"/>
<keyword evidence="2" id="KW-0443">Lipid metabolism</keyword>
<dbReference type="PANTHER" id="PTHR12482">
    <property type="entry name" value="LIPASE ROG1-RELATED-RELATED"/>
    <property type="match status" value="1"/>
</dbReference>
<evidence type="ECO:0000259" key="4">
    <source>
        <dbReference type="Pfam" id="PF05057"/>
    </source>
</evidence>
<comment type="similarity">
    <text evidence="1">Belongs to the putative lipase ROG1 family.</text>
</comment>
<keyword evidence="2" id="KW-0442">Lipid degradation</keyword>